<dbReference type="EMBL" id="JACHHD010000008">
    <property type="protein sequence ID" value="MBB5184905.1"/>
    <property type="molecule type" value="Genomic_DNA"/>
</dbReference>
<feature type="coiled-coil region" evidence="1">
    <location>
        <begin position="23"/>
        <end position="50"/>
    </location>
</feature>
<dbReference type="RefSeq" id="WP_183375297.1">
    <property type="nucleotide sequence ID" value="NZ_JACHHD010000008.1"/>
</dbReference>
<organism evidence="2 3">
    <name type="scientific">Faecalicoccus acidiformans</name>
    <dbReference type="NCBI Taxonomy" id="915173"/>
    <lineage>
        <taxon>Bacteria</taxon>
        <taxon>Bacillati</taxon>
        <taxon>Bacillota</taxon>
        <taxon>Erysipelotrichia</taxon>
        <taxon>Erysipelotrichales</taxon>
        <taxon>Erysipelotrichaceae</taxon>
        <taxon>Faecalicoccus</taxon>
    </lineage>
</organism>
<protein>
    <submittedName>
        <fullName evidence="2">Putative nuclease with TOPRIM domain</fullName>
    </submittedName>
</protein>
<evidence type="ECO:0000313" key="3">
    <source>
        <dbReference type="Proteomes" id="UP000521313"/>
    </source>
</evidence>
<sequence length="67" mass="7888">MYKEVIHNISIFEKKKSSNQDHIKTLEKENSKLSDKLKELYKLKNQFEKLSTEASSLISTKKETKTK</sequence>
<keyword evidence="1" id="KW-0175">Coiled coil</keyword>
<proteinExistence type="predicted"/>
<name>A0A7W8D0C5_9FIRM</name>
<accession>A0A7W8D0C5</accession>
<gene>
    <name evidence="2" type="ORF">HNQ43_000952</name>
</gene>
<reference evidence="2 3" key="1">
    <citation type="submission" date="2020-08" db="EMBL/GenBank/DDBJ databases">
        <title>Genomic Encyclopedia of Type Strains, Phase IV (KMG-IV): sequencing the most valuable type-strain genomes for metagenomic binning, comparative biology and taxonomic classification.</title>
        <authorList>
            <person name="Goeker M."/>
        </authorList>
    </citation>
    <scope>NUCLEOTIDE SEQUENCE [LARGE SCALE GENOMIC DNA]</scope>
    <source>
        <strain evidence="2 3">DSM 26963</strain>
    </source>
</reference>
<dbReference type="AlphaFoldDB" id="A0A7W8D0C5"/>
<evidence type="ECO:0000256" key="1">
    <source>
        <dbReference type="SAM" id="Coils"/>
    </source>
</evidence>
<evidence type="ECO:0000313" key="2">
    <source>
        <dbReference type="EMBL" id="MBB5184905.1"/>
    </source>
</evidence>
<dbReference type="Proteomes" id="UP000521313">
    <property type="component" value="Unassembled WGS sequence"/>
</dbReference>
<comment type="caution">
    <text evidence="2">The sequence shown here is derived from an EMBL/GenBank/DDBJ whole genome shotgun (WGS) entry which is preliminary data.</text>
</comment>